<evidence type="ECO:0000256" key="1">
    <source>
        <dbReference type="SAM" id="SignalP"/>
    </source>
</evidence>
<gene>
    <name evidence="2" type="ORF">GLOTRDRAFT_131021</name>
</gene>
<feature type="signal peptide" evidence="1">
    <location>
        <begin position="1"/>
        <end position="22"/>
    </location>
</feature>
<keyword evidence="1" id="KW-0732">Signal</keyword>
<dbReference type="EMBL" id="KB469305">
    <property type="protein sequence ID" value="EPQ53681.1"/>
    <property type="molecule type" value="Genomic_DNA"/>
</dbReference>
<evidence type="ECO:0000313" key="2">
    <source>
        <dbReference type="EMBL" id="EPQ53681.1"/>
    </source>
</evidence>
<dbReference type="AlphaFoldDB" id="S7Q159"/>
<evidence type="ECO:0008006" key="4">
    <source>
        <dbReference type="Google" id="ProtNLM"/>
    </source>
</evidence>
<feature type="chain" id="PRO_5004555879" description="Cell wall galactomannoprotein" evidence="1">
    <location>
        <begin position="23"/>
        <end position="177"/>
    </location>
</feature>
<proteinExistence type="predicted"/>
<dbReference type="Proteomes" id="UP000030669">
    <property type="component" value="Unassembled WGS sequence"/>
</dbReference>
<name>S7Q159_GLOTA</name>
<dbReference type="Pfam" id="PF12296">
    <property type="entry name" value="HsbA"/>
    <property type="match status" value="1"/>
</dbReference>
<protein>
    <recommendedName>
        <fullName evidence="4">Cell wall galactomannoprotein</fullName>
    </recommendedName>
</protein>
<dbReference type="RefSeq" id="XP_007867985.1">
    <property type="nucleotide sequence ID" value="XM_007869794.1"/>
</dbReference>
<dbReference type="GeneID" id="19302208"/>
<evidence type="ECO:0000313" key="3">
    <source>
        <dbReference type="Proteomes" id="UP000030669"/>
    </source>
</evidence>
<sequence length="177" mass="18256">MKAFSLIPLTLAALSSLAGVFAQSSEAVVLSLQAVSKATTSVRGTLSSMSDANVAREGPIIAVSMQSIISNLSDAIGQVDVVDPKPFKGREAEEVLTALTGFVSGQKEFVSTLINKKATFQKAGLTGDIANCLLGLQGVTDAYFGDVISLIPSQRAAATTQKGSIDLSLEAAIMAYA</sequence>
<dbReference type="OrthoDB" id="3210262at2759"/>
<dbReference type="Gene3D" id="1.20.1280.140">
    <property type="match status" value="1"/>
</dbReference>
<organism evidence="2 3">
    <name type="scientific">Gloeophyllum trabeum (strain ATCC 11539 / FP-39264 / Madison 617)</name>
    <name type="common">Brown rot fungus</name>
    <dbReference type="NCBI Taxonomy" id="670483"/>
    <lineage>
        <taxon>Eukaryota</taxon>
        <taxon>Fungi</taxon>
        <taxon>Dikarya</taxon>
        <taxon>Basidiomycota</taxon>
        <taxon>Agaricomycotina</taxon>
        <taxon>Agaricomycetes</taxon>
        <taxon>Gloeophyllales</taxon>
        <taxon>Gloeophyllaceae</taxon>
        <taxon>Gloeophyllum</taxon>
    </lineage>
</organism>
<keyword evidence="3" id="KW-1185">Reference proteome</keyword>
<dbReference type="InterPro" id="IPR021054">
    <property type="entry name" value="Cell_wall_mannoprotein_1"/>
</dbReference>
<reference evidence="2 3" key="1">
    <citation type="journal article" date="2012" name="Science">
        <title>The Paleozoic origin of enzymatic lignin decomposition reconstructed from 31 fungal genomes.</title>
        <authorList>
            <person name="Floudas D."/>
            <person name="Binder M."/>
            <person name="Riley R."/>
            <person name="Barry K."/>
            <person name="Blanchette R.A."/>
            <person name="Henrissat B."/>
            <person name="Martinez A.T."/>
            <person name="Otillar R."/>
            <person name="Spatafora J.W."/>
            <person name="Yadav J.S."/>
            <person name="Aerts A."/>
            <person name="Benoit I."/>
            <person name="Boyd A."/>
            <person name="Carlson A."/>
            <person name="Copeland A."/>
            <person name="Coutinho P.M."/>
            <person name="de Vries R.P."/>
            <person name="Ferreira P."/>
            <person name="Findley K."/>
            <person name="Foster B."/>
            <person name="Gaskell J."/>
            <person name="Glotzer D."/>
            <person name="Gorecki P."/>
            <person name="Heitman J."/>
            <person name="Hesse C."/>
            <person name="Hori C."/>
            <person name="Igarashi K."/>
            <person name="Jurgens J.A."/>
            <person name="Kallen N."/>
            <person name="Kersten P."/>
            <person name="Kohler A."/>
            <person name="Kuees U."/>
            <person name="Kumar T.K.A."/>
            <person name="Kuo A."/>
            <person name="LaButti K."/>
            <person name="Larrondo L.F."/>
            <person name="Lindquist E."/>
            <person name="Ling A."/>
            <person name="Lombard V."/>
            <person name="Lucas S."/>
            <person name="Lundell T."/>
            <person name="Martin R."/>
            <person name="McLaughlin D.J."/>
            <person name="Morgenstern I."/>
            <person name="Morin E."/>
            <person name="Murat C."/>
            <person name="Nagy L.G."/>
            <person name="Nolan M."/>
            <person name="Ohm R.A."/>
            <person name="Patyshakuliyeva A."/>
            <person name="Rokas A."/>
            <person name="Ruiz-Duenas F.J."/>
            <person name="Sabat G."/>
            <person name="Salamov A."/>
            <person name="Samejima M."/>
            <person name="Schmutz J."/>
            <person name="Slot J.C."/>
            <person name="St John F."/>
            <person name="Stenlid J."/>
            <person name="Sun H."/>
            <person name="Sun S."/>
            <person name="Syed K."/>
            <person name="Tsang A."/>
            <person name="Wiebenga A."/>
            <person name="Young D."/>
            <person name="Pisabarro A."/>
            <person name="Eastwood D.C."/>
            <person name="Martin F."/>
            <person name="Cullen D."/>
            <person name="Grigoriev I.V."/>
            <person name="Hibbett D.S."/>
        </authorList>
    </citation>
    <scope>NUCLEOTIDE SEQUENCE [LARGE SCALE GENOMIC DNA]</scope>
    <source>
        <strain evidence="2 3">ATCC 11539</strain>
    </source>
</reference>
<accession>S7Q159</accession>
<dbReference type="HOGENOM" id="CLU_092498_0_1_1"/>
<dbReference type="KEGG" id="gtr:GLOTRDRAFT_131021"/>